<feature type="compositionally biased region" description="Polar residues" evidence="1">
    <location>
        <begin position="1"/>
        <end position="18"/>
    </location>
</feature>
<keyword evidence="3" id="KW-1185">Reference proteome</keyword>
<evidence type="ECO:0000256" key="1">
    <source>
        <dbReference type="SAM" id="MobiDB-lite"/>
    </source>
</evidence>
<reference evidence="2 3" key="1">
    <citation type="journal article" date="2019" name="Commun. Biol.">
        <title>The bagworm genome reveals a unique fibroin gene that provides high tensile strength.</title>
        <authorList>
            <person name="Kono N."/>
            <person name="Nakamura H."/>
            <person name="Ohtoshi R."/>
            <person name="Tomita M."/>
            <person name="Numata K."/>
            <person name="Arakawa K."/>
        </authorList>
    </citation>
    <scope>NUCLEOTIDE SEQUENCE [LARGE SCALE GENOMIC DNA]</scope>
</reference>
<organism evidence="2 3">
    <name type="scientific">Eumeta variegata</name>
    <name type="common">Bagworm moth</name>
    <name type="synonym">Eumeta japonica</name>
    <dbReference type="NCBI Taxonomy" id="151549"/>
    <lineage>
        <taxon>Eukaryota</taxon>
        <taxon>Metazoa</taxon>
        <taxon>Ecdysozoa</taxon>
        <taxon>Arthropoda</taxon>
        <taxon>Hexapoda</taxon>
        <taxon>Insecta</taxon>
        <taxon>Pterygota</taxon>
        <taxon>Neoptera</taxon>
        <taxon>Endopterygota</taxon>
        <taxon>Lepidoptera</taxon>
        <taxon>Glossata</taxon>
        <taxon>Ditrysia</taxon>
        <taxon>Tineoidea</taxon>
        <taxon>Psychidae</taxon>
        <taxon>Oiketicinae</taxon>
        <taxon>Eumeta</taxon>
    </lineage>
</organism>
<dbReference type="EMBL" id="BGZK01000003">
    <property type="protein sequence ID" value="GBO99538.1"/>
    <property type="molecule type" value="Genomic_DNA"/>
</dbReference>
<dbReference type="Proteomes" id="UP000299102">
    <property type="component" value="Unassembled WGS sequence"/>
</dbReference>
<evidence type="ECO:0000313" key="3">
    <source>
        <dbReference type="Proteomes" id="UP000299102"/>
    </source>
</evidence>
<gene>
    <name evidence="2" type="ORF">EVAR_702_1</name>
</gene>
<protein>
    <submittedName>
        <fullName evidence="2">Uncharacterized protein</fullName>
    </submittedName>
</protein>
<name>A0A4C1SBJ0_EUMVA</name>
<comment type="caution">
    <text evidence="2">The sequence shown here is derived from an EMBL/GenBank/DDBJ whole genome shotgun (WGS) entry which is preliminary data.</text>
</comment>
<evidence type="ECO:0000313" key="2">
    <source>
        <dbReference type="EMBL" id="GBO99538.1"/>
    </source>
</evidence>
<proteinExistence type="predicted"/>
<feature type="region of interest" description="Disordered" evidence="1">
    <location>
        <begin position="1"/>
        <end position="29"/>
    </location>
</feature>
<dbReference type="AlphaFoldDB" id="A0A4C1SBJ0"/>
<accession>A0A4C1SBJ0</accession>
<sequence length="163" mass="17925">MPIQTHSTNSKFCKTTSAEEPPMHPDPPDKLTSEVERLIEINKNISEVQAQTPSYYDLKRSPTRCASLAPGTSLRDSARAEYIHDFLCQDAHLVASIGQSRADGIPCRSAAIDKVLKAPIYWGYGQPPTNMGQEKRISSRVGTGAINLSADRHKHERIGARAV</sequence>